<dbReference type="AlphaFoldDB" id="A0A9W9WDS0"/>
<accession>A0A9W9WDS0</accession>
<gene>
    <name evidence="2" type="ORF">N7530_002367</name>
    <name evidence="1" type="ORF">N7530_012796</name>
</gene>
<dbReference type="Proteomes" id="UP001147760">
    <property type="component" value="Unassembled WGS sequence"/>
</dbReference>
<organism evidence="1 3">
    <name type="scientific">Penicillium desertorum</name>
    <dbReference type="NCBI Taxonomy" id="1303715"/>
    <lineage>
        <taxon>Eukaryota</taxon>
        <taxon>Fungi</taxon>
        <taxon>Dikarya</taxon>
        <taxon>Ascomycota</taxon>
        <taxon>Pezizomycotina</taxon>
        <taxon>Eurotiomycetes</taxon>
        <taxon>Eurotiomycetidae</taxon>
        <taxon>Eurotiales</taxon>
        <taxon>Aspergillaceae</taxon>
        <taxon>Penicillium</taxon>
    </lineage>
</organism>
<proteinExistence type="predicted"/>
<sequence length="62" mass="7447">MRPALVLEWQWQPRSRIRLEEELVTLHQGELFPDSVEEEEAEEEAEEDEILLSHVVGYWWAI</sequence>
<evidence type="ECO:0000313" key="1">
    <source>
        <dbReference type="EMBL" id="KAJ5455027.1"/>
    </source>
</evidence>
<dbReference type="EMBL" id="JAPWDO010000002">
    <property type="protein sequence ID" value="KAJ5483121.1"/>
    <property type="molecule type" value="Genomic_DNA"/>
</dbReference>
<comment type="caution">
    <text evidence="1">The sequence shown here is derived from an EMBL/GenBank/DDBJ whole genome shotgun (WGS) entry which is preliminary data.</text>
</comment>
<dbReference type="EMBL" id="JAPWDO010000010">
    <property type="protein sequence ID" value="KAJ5455027.1"/>
    <property type="molecule type" value="Genomic_DNA"/>
</dbReference>
<protein>
    <submittedName>
        <fullName evidence="1">Uncharacterized protein</fullName>
    </submittedName>
</protein>
<keyword evidence="3" id="KW-1185">Reference proteome</keyword>
<name>A0A9W9WDS0_9EURO</name>
<evidence type="ECO:0000313" key="2">
    <source>
        <dbReference type="EMBL" id="KAJ5483121.1"/>
    </source>
</evidence>
<reference evidence="1" key="1">
    <citation type="submission" date="2022-12" db="EMBL/GenBank/DDBJ databases">
        <authorList>
            <person name="Petersen C."/>
        </authorList>
    </citation>
    <scope>NUCLEOTIDE SEQUENCE</scope>
    <source>
        <strain evidence="1">IBT 17660</strain>
    </source>
</reference>
<evidence type="ECO:0000313" key="3">
    <source>
        <dbReference type="Proteomes" id="UP001147760"/>
    </source>
</evidence>
<reference evidence="1" key="2">
    <citation type="journal article" date="2023" name="IMA Fungus">
        <title>Comparative genomic study of the Penicillium genus elucidates a diverse pangenome and 15 lateral gene transfer events.</title>
        <authorList>
            <person name="Petersen C."/>
            <person name="Sorensen T."/>
            <person name="Nielsen M.R."/>
            <person name="Sondergaard T.E."/>
            <person name="Sorensen J.L."/>
            <person name="Fitzpatrick D.A."/>
            <person name="Frisvad J.C."/>
            <person name="Nielsen K.L."/>
        </authorList>
    </citation>
    <scope>NUCLEOTIDE SEQUENCE</scope>
    <source>
        <strain evidence="1">IBT 17660</strain>
    </source>
</reference>